<proteinExistence type="predicted"/>
<dbReference type="InterPro" id="IPR036928">
    <property type="entry name" value="AS_sf"/>
</dbReference>
<keyword evidence="2" id="KW-1185">Reference proteome</keyword>
<dbReference type="SUPFAM" id="SSF75304">
    <property type="entry name" value="Amidase signature (AS) enzymes"/>
    <property type="match status" value="1"/>
</dbReference>
<reference evidence="1 2" key="1">
    <citation type="journal article" date="2018" name="Evol. Lett.">
        <title>Horizontal gene cluster transfer increased hallucinogenic mushroom diversity.</title>
        <authorList>
            <person name="Reynolds H.T."/>
            <person name="Vijayakumar V."/>
            <person name="Gluck-Thaler E."/>
            <person name="Korotkin H.B."/>
            <person name="Matheny P.B."/>
            <person name="Slot J.C."/>
        </authorList>
    </citation>
    <scope>NUCLEOTIDE SEQUENCE [LARGE SCALE GENOMIC DNA]</scope>
    <source>
        <strain evidence="1 2">SRW20</strain>
    </source>
</reference>
<dbReference type="InParanoid" id="A0A409YQ26"/>
<evidence type="ECO:0000313" key="1">
    <source>
        <dbReference type="EMBL" id="PPR05107.1"/>
    </source>
</evidence>
<dbReference type="OrthoDB" id="6428749at2759"/>
<name>A0A409YQ26_9AGAR</name>
<accession>A0A409YQ26</accession>
<sequence>MSTFKVKAGNYNGMRYPPKVSEGLKVGYQLLSSDGGKTTGFICDNEKLTCTFLEACKYEISLAFRKRQPTSELVNSENTSWEGSHWRSIQRLSTNDTKGGQTKVSTSSSPFLPAFKAGVSQPTTLSYTGYTFLFGLIAPIAKRTQSVHDADEMNNFPVGIQIVGRRLVEEKVLEGMHIIERALLEDRD</sequence>
<gene>
    <name evidence="1" type="ORF">CVT26_012343</name>
</gene>
<organism evidence="1 2">
    <name type="scientific">Gymnopilus dilepis</name>
    <dbReference type="NCBI Taxonomy" id="231916"/>
    <lineage>
        <taxon>Eukaryota</taxon>
        <taxon>Fungi</taxon>
        <taxon>Dikarya</taxon>
        <taxon>Basidiomycota</taxon>
        <taxon>Agaricomycotina</taxon>
        <taxon>Agaricomycetes</taxon>
        <taxon>Agaricomycetidae</taxon>
        <taxon>Agaricales</taxon>
        <taxon>Agaricineae</taxon>
        <taxon>Hymenogastraceae</taxon>
        <taxon>Gymnopilus</taxon>
    </lineage>
</organism>
<dbReference type="STRING" id="231916.A0A409YQ26"/>
<dbReference type="Gene3D" id="3.90.1300.10">
    <property type="entry name" value="Amidase signature (AS) domain"/>
    <property type="match status" value="1"/>
</dbReference>
<protein>
    <recommendedName>
        <fullName evidence="3">Amidase domain-containing protein</fullName>
    </recommendedName>
</protein>
<evidence type="ECO:0000313" key="2">
    <source>
        <dbReference type="Proteomes" id="UP000284706"/>
    </source>
</evidence>
<dbReference type="EMBL" id="NHYE01000518">
    <property type="protein sequence ID" value="PPR05107.1"/>
    <property type="molecule type" value="Genomic_DNA"/>
</dbReference>
<comment type="caution">
    <text evidence="1">The sequence shown here is derived from an EMBL/GenBank/DDBJ whole genome shotgun (WGS) entry which is preliminary data.</text>
</comment>
<evidence type="ECO:0008006" key="3">
    <source>
        <dbReference type="Google" id="ProtNLM"/>
    </source>
</evidence>
<dbReference type="Proteomes" id="UP000284706">
    <property type="component" value="Unassembled WGS sequence"/>
</dbReference>
<dbReference type="AlphaFoldDB" id="A0A409YQ26"/>